<evidence type="ECO:0000256" key="2">
    <source>
        <dbReference type="SAM" id="SignalP"/>
    </source>
</evidence>
<evidence type="ECO:0000313" key="3">
    <source>
        <dbReference type="EMBL" id="CAI4016860.1"/>
    </source>
</evidence>
<feature type="signal peptide" evidence="2">
    <location>
        <begin position="1"/>
        <end position="20"/>
    </location>
</feature>
<feature type="compositionally biased region" description="Acidic residues" evidence="1">
    <location>
        <begin position="514"/>
        <end position="524"/>
    </location>
</feature>
<keyword evidence="5" id="KW-1185">Reference proteome</keyword>
<dbReference type="Proteomes" id="UP001152797">
    <property type="component" value="Unassembled WGS sequence"/>
</dbReference>
<feature type="chain" id="PRO_5043271840" evidence="2">
    <location>
        <begin position="21"/>
        <end position="524"/>
    </location>
</feature>
<evidence type="ECO:0000256" key="1">
    <source>
        <dbReference type="SAM" id="MobiDB-lite"/>
    </source>
</evidence>
<dbReference type="AlphaFoldDB" id="A0A9P1DWC7"/>
<comment type="caution">
    <text evidence="3">The sequence shown here is derived from an EMBL/GenBank/DDBJ whole genome shotgun (WGS) entry which is preliminary data.</text>
</comment>
<keyword evidence="2" id="KW-0732">Signal</keyword>
<organism evidence="3">
    <name type="scientific">Cladocopium goreaui</name>
    <dbReference type="NCBI Taxonomy" id="2562237"/>
    <lineage>
        <taxon>Eukaryota</taxon>
        <taxon>Sar</taxon>
        <taxon>Alveolata</taxon>
        <taxon>Dinophyceae</taxon>
        <taxon>Suessiales</taxon>
        <taxon>Symbiodiniaceae</taxon>
        <taxon>Cladocopium</taxon>
    </lineage>
</organism>
<evidence type="ECO:0000313" key="4">
    <source>
        <dbReference type="EMBL" id="CAL1170235.1"/>
    </source>
</evidence>
<evidence type="ECO:0000313" key="5">
    <source>
        <dbReference type="Proteomes" id="UP001152797"/>
    </source>
</evidence>
<reference evidence="3" key="1">
    <citation type="submission" date="2022-10" db="EMBL/GenBank/DDBJ databases">
        <authorList>
            <person name="Chen Y."/>
            <person name="Dougan E. K."/>
            <person name="Chan C."/>
            <person name="Rhodes N."/>
            <person name="Thang M."/>
        </authorList>
    </citation>
    <scope>NUCLEOTIDE SEQUENCE</scope>
</reference>
<dbReference type="OrthoDB" id="438513at2759"/>
<dbReference type="EMBL" id="CAMXCT030006607">
    <property type="protein sequence ID" value="CAL4804172.1"/>
    <property type="molecule type" value="Genomic_DNA"/>
</dbReference>
<reference evidence="4" key="2">
    <citation type="submission" date="2024-04" db="EMBL/GenBank/DDBJ databases">
        <authorList>
            <person name="Chen Y."/>
            <person name="Shah S."/>
            <person name="Dougan E. K."/>
            <person name="Thang M."/>
            <person name="Chan C."/>
        </authorList>
    </citation>
    <scope>NUCLEOTIDE SEQUENCE [LARGE SCALE GENOMIC DNA]</scope>
</reference>
<feature type="region of interest" description="Disordered" evidence="1">
    <location>
        <begin position="503"/>
        <end position="524"/>
    </location>
</feature>
<protein>
    <submittedName>
        <fullName evidence="3">Uncharacterized protein</fullName>
    </submittedName>
</protein>
<feature type="compositionally biased region" description="Basic and acidic residues" evidence="1">
    <location>
        <begin position="503"/>
        <end position="513"/>
    </location>
</feature>
<gene>
    <name evidence="3" type="ORF">C1SCF055_LOCUS41555</name>
</gene>
<dbReference type="EMBL" id="CAMXCT010006607">
    <property type="protein sequence ID" value="CAI4016860.1"/>
    <property type="molecule type" value="Genomic_DNA"/>
</dbReference>
<accession>A0A9P1DWC7</accession>
<sequence length="524" mass="59264">MALLCRGLALLCLLPLKCYSYRVVERDSRSLHGAKDEFIPQGTKQMFKGVARSVGRINQMSQMYRENLFRVHQRNLHLRNSAMKPNLMRDFHQMQRFQNLGRYRFSTFPGKKTLLPQNLMPMVSRRLMSTKEAMRFGKVFKDYMAKRDMKDARFLQQSGQREGWCTPEQLKEFKSRFYGGNENIDGALSYKHPTSKFTALYIMTSAAGDHNGAFASLEGGSTNGGLWNMCGRMLRMSSLYNVIYKRVNSVADATEFVKEVKNDPDFVKDGKALKHVTISGHGNPGTLVLGENRILSSELTASRDTITKKFLKELKPALVHTGEARSTVFLDSCSTGQQPKNGGDPLAQLVADALPGVEVHAFEDVSYPKLVKLQDSFVKDANFQCQWKLDGKCLQASVFMSKTDSTVDTSQESLPEPQYRRPVYDEPDAYLELSRANVSLGHQNKDDEFVFYDGVSFAADPQMCAEWCGMIQECHSFQFVELLDDEVLDLGMCILKASPKKALESLDESHESEVDSEFDYETLD</sequence>
<name>A0A9P1DWC7_9DINO</name>
<dbReference type="EMBL" id="CAMXCT020006607">
    <property type="protein sequence ID" value="CAL1170235.1"/>
    <property type="molecule type" value="Genomic_DNA"/>
</dbReference>
<proteinExistence type="predicted"/>